<evidence type="ECO:0000313" key="2">
    <source>
        <dbReference type="EMBL" id="GKV52474.1"/>
    </source>
</evidence>
<dbReference type="EMBL" id="BPVZ01000718">
    <property type="protein sequence ID" value="GKV52474.1"/>
    <property type="molecule type" value="Genomic_DNA"/>
</dbReference>
<keyword evidence="1" id="KW-0812">Transmembrane</keyword>
<evidence type="ECO:0000313" key="3">
    <source>
        <dbReference type="Proteomes" id="UP001054252"/>
    </source>
</evidence>
<dbReference type="Proteomes" id="UP001054252">
    <property type="component" value="Unassembled WGS sequence"/>
</dbReference>
<gene>
    <name evidence="2" type="ORF">SLEP1_g59050</name>
</gene>
<dbReference type="AlphaFoldDB" id="A0AAV5MSA9"/>
<keyword evidence="1" id="KW-0472">Membrane</keyword>
<proteinExistence type="predicted"/>
<name>A0AAV5MSA9_9ROSI</name>
<sequence length="36" mass="4125">MLPTRVSITIVYLYLLAICFSCIINFCQNMHSTDSI</sequence>
<protein>
    <submittedName>
        <fullName evidence="2">Uncharacterized protein</fullName>
    </submittedName>
</protein>
<keyword evidence="1" id="KW-1133">Transmembrane helix</keyword>
<accession>A0AAV5MSA9</accession>
<feature type="transmembrane region" description="Helical" evidence="1">
    <location>
        <begin position="6"/>
        <end position="27"/>
    </location>
</feature>
<reference evidence="2 3" key="1">
    <citation type="journal article" date="2021" name="Commun. Biol.">
        <title>The genome of Shorea leprosula (Dipterocarpaceae) highlights the ecological relevance of drought in aseasonal tropical rainforests.</title>
        <authorList>
            <person name="Ng K.K.S."/>
            <person name="Kobayashi M.J."/>
            <person name="Fawcett J.A."/>
            <person name="Hatakeyama M."/>
            <person name="Paape T."/>
            <person name="Ng C.H."/>
            <person name="Ang C.C."/>
            <person name="Tnah L.H."/>
            <person name="Lee C.T."/>
            <person name="Nishiyama T."/>
            <person name="Sese J."/>
            <person name="O'Brien M.J."/>
            <person name="Copetti D."/>
            <person name="Mohd Noor M.I."/>
            <person name="Ong R.C."/>
            <person name="Putra M."/>
            <person name="Sireger I.Z."/>
            <person name="Indrioko S."/>
            <person name="Kosugi Y."/>
            <person name="Izuno A."/>
            <person name="Isagi Y."/>
            <person name="Lee S.L."/>
            <person name="Shimizu K.K."/>
        </authorList>
    </citation>
    <scope>NUCLEOTIDE SEQUENCE [LARGE SCALE GENOMIC DNA]</scope>
    <source>
        <strain evidence="2">214</strain>
    </source>
</reference>
<organism evidence="2 3">
    <name type="scientific">Rubroshorea leprosula</name>
    <dbReference type="NCBI Taxonomy" id="152421"/>
    <lineage>
        <taxon>Eukaryota</taxon>
        <taxon>Viridiplantae</taxon>
        <taxon>Streptophyta</taxon>
        <taxon>Embryophyta</taxon>
        <taxon>Tracheophyta</taxon>
        <taxon>Spermatophyta</taxon>
        <taxon>Magnoliopsida</taxon>
        <taxon>eudicotyledons</taxon>
        <taxon>Gunneridae</taxon>
        <taxon>Pentapetalae</taxon>
        <taxon>rosids</taxon>
        <taxon>malvids</taxon>
        <taxon>Malvales</taxon>
        <taxon>Dipterocarpaceae</taxon>
        <taxon>Rubroshorea</taxon>
    </lineage>
</organism>
<keyword evidence="3" id="KW-1185">Reference proteome</keyword>
<evidence type="ECO:0000256" key="1">
    <source>
        <dbReference type="SAM" id="Phobius"/>
    </source>
</evidence>
<comment type="caution">
    <text evidence="2">The sequence shown here is derived from an EMBL/GenBank/DDBJ whole genome shotgun (WGS) entry which is preliminary data.</text>
</comment>